<dbReference type="EMBL" id="PQXN01000067">
    <property type="protein sequence ID" value="TGO57320.1"/>
    <property type="molecule type" value="Genomic_DNA"/>
</dbReference>
<accession>A0A4Z1IE62</accession>
<comment type="caution">
    <text evidence="1">The sequence shown here is derived from an EMBL/GenBank/DDBJ whole genome shotgun (WGS) entry which is preliminary data.</text>
</comment>
<keyword evidence="2" id="KW-1185">Reference proteome</keyword>
<sequence length="68" mass="7664">MDVTRSAKLKLKVYRSRSSHYGEKFLHIPPSLRKKAAMLAQQELRLGPLPPDQRSLCSAEGKIIMKTG</sequence>
<evidence type="ECO:0000313" key="2">
    <source>
        <dbReference type="Proteomes" id="UP000297527"/>
    </source>
</evidence>
<organism evidence="1 2">
    <name type="scientific">Botryotinia convoluta</name>
    <dbReference type="NCBI Taxonomy" id="54673"/>
    <lineage>
        <taxon>Eukaryota</taxon>
        <taxon>Fungi</taxon>
        <taxon>Dikarya</taxon>
        <taxon>Ascomycota</taxon>
        <taxon>Pezizomycotina</taxon>
        <taxon>Leotiomycetes</taxon>
        <taxon>Helotiales</taxon>
        <taxon>Sclerotiniaceae</taxon>
        <taxon>Botryotinia</taxon>
    </lineage>
</organism>
<dbReference type="AlphaFoldDB" id="A0A4Z1IE62"/>
<protein>
    <submittedName>
        <fullName evidence="1">Uncharacterized protein</fullName>
    </submittedName>
</protein>
<proteinExistence type="predicted"/>
<name>A0A4Z1IE62_9HELO</name>
<dbReference type="Proteomes" id="UP000297527">
    <property type="component" value="Unassembled WGS sequence"/>
</dbReference>
<gene>
    <name evidence="1" type="ORF">BCON_0067g00420</name>
</gene>
<evidence type="ECO:0000313" key="1">
    <source>
        <dbReference type="EMBL" id="TGO57320.1"/>
    </source>
</evidence>
<dbReference type="OrthoDB" id="10311675at2759"/>
<reference evidence="1 2" key="1">
    <citation type="submission" date="2017-12" db="EMBL/GenBank/DDBJ databases">
        <title>Comparative genomics of Botrytis spp.</title>
        <authorList>
            <person name="Valero-Jimenez C.A."/>
            <person name="Tapia P."/>
            <person name="Veloso J."/>
            <person name="Silva-Moreno E."/>
            <person name="Staats M."/>
            <person name="Valdes J.H."/>
            <person name="Van Kan J.A.L."/>
        </authorList>
    </citation>
    <scope>NUCLEOTIDE SEQUENCE [LARGE SCALE GENOMIC DNA]</scope>
    <source>
        <strain evidence="1 2">MUCL11595</strain>
    </source>
</reference>